<dbReference type="Proteomes" id="UP000885362">
    <property type="component" value="Unassembled WGS sequence"/>
</dbReference>
<name>A0A6C8XWP0_SALDZ</name>
<protein>
    <submittedName>
        <fullName evidence="1">Uncharacterized protein</fullName>
    </submittedName>
</protein>
<reference evidence="1" key="1">
    <citation type="submission" date="2018-08" db="EMBL/GenBank/DDBJ databases">
        <authorList>
            <consortium name="GenomeTrakr network: Whole genome sequencing for foodborne pathogen traceback"/>
        </authorList>
    </citation>
    <scope>NUCLEOTIDE SEQUENCE [LARGE SCALE GENOMIC DNA]</scope>
    <source>
        <strain evidence="1">FMA0132</strain>
    </source>
</reference>
<dbReference type="EMBL" id="RSHK01000013">
    <property type="protein sequence ID" value="MIE70637.1"/>
    <property type="molecule type" value="Genomic_DNA"/>
</dbReference>
<gene>
    <name evidence="1" type="ORF">EL06_14640</name>
</gene>
<comment type="caution">
    <text evidence="1">The sequence shown here is derived from an EMBL/GenBank/DDBJ whole genome shotgun (WGS) entry which is preliminary data.</text>
</comment>
<evidence type="ECO:0000313" key="1">
    <source>
        <dbReference type="EMBL" id="MIE70637.1"/>
    </source>
</evidence>
<organism evidence="1">
    <name type="scientific">Salmonella diarizonae</name>
    <dbReference type="NCBI Taxonomy" id="59204"/>
    <lineage>
        <taxon>Bacteria</taxon>
        <taxon>Pseudomonadati</taxon>
        <taxon>Pseudomonadota</taxon>
        <taxon>Gammaproteobacteria</taxon>
        <taxon>Enterobacterales</taxon>
        <taxon>Enterobacteriaceae</taxon>
        <taxon>Salmonella</taxon>
    </lineage>
</organism>
<accession>A0A6C8XWP0</accession>
<proteinExistence type="predicted"/>
<sequence length="65" mass="7146">MLRIKRKQPSQWSRCRHASLCSSKQSGSIHKIIQVASQNALAFLNSACAGCCKPRTRIPGAYIST</sequence>
<dbReference type="AlphaFoldDB" id="A0A6C8XWP0"/>